<accession>F2BCS3</accession>
<protein>
    <submittedName>
        <fullName evidence="8">Integral membrane protein</fullName>
    </submittedName>
</protein>
<dbReference type="Pfam" id="PF01891">
    <property type="entry name" value="CbiM"/>
    <property type="match status" value="1"/>
</dbReference>
<sequence>MDFRAEWFSPALHGASLAVLLLLLAACAKPAFAALRARPQAAGVLLCFFAVFWSLDAGADGGLTGGLRYHLLGVSLGCLMLGAPSVLWLAALFMLPHLWLAAGQGGLAAWPLDVLFAVLPAAAVAETLKYAVRRFLPPNLFLYIFINGFFAAALGMLATGAASVALLSHTATFAAAGLWHRAFPVFFLLGWGEAFLSGLFAAVFVAFKPQLLASFDDAHYLRHRNSIWPSESES</sequence>
<evidence type="ECO:0000256" key="6">
    <source>
        <dbReference type="ARBA" id="ARBA00023136"/>
    </source>
</evidence>
<dbReference type="Proteomes" id="UP000004105">
    <property type="component" value="Unassembled WGS sequence"/>
</dbReference>
<name>F2BCS3_9NEIS</name>
<keyword evidence="6 7" id="KW-0472">Membrane</keyword>
<feature type="transmembrane region" description="Helical" evidence="7">
    <location>
        <begin position="43"/>
        <end position="59"/>
    </location>
</feature>
<dbReference type="RefSeq" id="WP_007342536.1">
    <property type="nucleotide sequence ID" value="NZ_GL878494.1"/>
</dbReference>
<dbReference type="EMBL" id="AFAY01000031">
    <property type="protein sequence ID" value="EGF10647.1"/>
    <property type="molecule type" value="Genomic_DNA"/>
</dbReference>
<dbReference type="OrthoDB" id="5297929at2"/>
<evidence type="ECO:0000256" key="7">
    <source>
        <dbReference type="SAM" id="Phobius"/>
    </source>
</evidence>
<dbReference type="HOGENOM" id="CLU_081268_0_0_4"/>
<feature type="transmembrane region" description="Helical" evidence="7">
    <location>
        <begin position="140"/>
        <end position="165"/>
    </location>
</feature>
<organism evidence="8 9">
    <name type="scientific">Neisseria bacilliformis ATCC BAA-1200</name>
    <dbReference type="NCBI Taxonomy" id="888742"/>
    <lineage>
        <taxon>Bacteria</taxon>
        <taxon>Pseudomonadati</taxon>
        <taxon>Pseudomonadota</taxon>
        <taxon>Betaproteobacteria</taxon>
        <taxon>Neisseriales</taxon>
        <taxon>Neisseriaceae</taxon>
        <taxon>Neisseria</taxon>
    </lineage>
</organism>
<proteinExistence type="predicted"/>
<reference evidence="8 9" key="1">
    <citation type="submission" date="2011-02" db="EMBL/GenBank/DDBJ databases">
        <authorList>
            <person name="Muzny D."/>
            <person name="Qin X."/>
            <person name="Deng J."/>
            <person name="Jiang H."/>
            <person name="Liu Y."/>
            <person name="Qu J."/>
            <person name="Song X.-Z."/>
            <person name="Zhang L."/>
            <person name="Thornton R."/>
            <person name="Coyle M."/>
            <person name="Francisco L."/>
            <person name="Jackson L."/>
            <person name="Javaid M."/>
            <person name="Korchina V."/>
            <person name="Kovar C."/>
            <person name="Mata R."/>
            <person name="Mathew T."/>
            <person name="Ngo R."/>
            <person name="Nguyen L."/>
            <person name="Nguyen N."/>
            <person name="Okwuonu G."/>
            <person name="Ongeri F."/>
            <person name="Pham C."/>
            <person name="Simmons D."/>
            <person name="Wilczek-Boney K."/>
            <person name="Hale W."/>
            <person name="Jakkamsetti A."/>
            <person name="Pham P."/>
            <person name="Ruth R."/>
            <person name="San Lucas F."/>
            <person name="Warren J."/>
            <person name="Zhang J."/>
            <person name="Zhao Z."/>
            <person name="Zhou C."/>
            <person name="Zhu D."/>
            <person name="Lee S."/>
            <person name="Bess C."/>
            <person name="Blankenburg K."/>
            <person name="Forbes L."/>
            <person name="Fu Q."/>
            <person name="Gubbala S."/>
            <person name="Hirani K."/>
            <person name="Jayaseelan J.C."/>
            <person name="Lara F."/>
            <person name="Munidasa M."/>
            <person name="Palculict T."/>
            <person name="Patil S."/>
            <person name="Pu L.-L."/>
            <person name="Saada N."/>
            <person name="Tang L."/>
            <person name="Weissenberger G."/>
            <person name="Zhu Y."/>
            <person name="Hemphill L."/>
            <person name="Shang Y."/>
            <person name="Youmans B."/>
            <person name="Ayvaz T."/>
            <person name="Ross M."/>
            <person name="Santibanez J."/>
            <person name="Aqrawi P."/>
            <person name="Gross S."/>
            <person name="Joshi V."/>
            <person name="Fowler G."/>
            <person name="Nazareth L."/>
            <person name="Reid J."/>
            <person name="Worley K."/>
            <person name="Petrosino J."/>
            <person name="Highlander S."/>
            <person name="Gibbs R."/>
        </authorList>
    </citation>
    <scope>NUCLEOTIDE SEQUENCE [LARGE SCALE GENOMIC DNA]</scope>
    <source>
        <strain evidence="8 9">ATCC BAA-1200</strain>
    </source>
</reference>
<evidence type="ECO:0000256" key="3">
    <source>
        <dbReference type="ARBA" id="ARBA00022475"/>
    </source>
</evidence>
<keyword evidence="2" id="KW-0813">Transport</keyword>
<dbReference type="InterPro" id="IPR002751">
    <property type="entry name" value="CbiM/NikMN"/>
</dbReference>
<dbReference type="AlphaFoldDB" id="F2BCS3"/>
<dbReference type="GO" id="GO:0005886">
    <property type="term" value="C:plasma membrane"/>
    <property type="evidence" value="ECO:0007669"/>
    <property type="project" value="UniProtKB-SubCell"/>
</dbReference>
<evidence type="ECO:0000256" key="1">
    <source>
        <dbReference type="ARBA" id="ARBA00004651"/>
    </source>
</evidence>
<comment type="caution">
    <text evidence="8">The sequence shown here is derived from an EMBL/GenBank/DDBJ whole genome shotgun (WGS) entry which is preliminary data.</text>
</comment>
<evidence type="ECO:0000256" key="5">
    <source>
        <dbReference type="ARBA" id="ARBA00022989"/>
    </source>
</evidence>
<evidence type="ECO:0000313" key="9">
    <source>
        <dbReference type="Proteomes" id="UP000004105"/>
    </source>
</evidence>
<comment type="subcellular location">
    <subcellularLocation>
        <location evidence="1">Cell membrane</location>
        <topology evidence="1">Multi-pass membrane protein</topology>
    </subcellularLocation>
</comment>
<dbReference type="PROSITE" id="PS51257">
    <property type="entry name" value="PROKAR_LIPOPROTEIN"/>
    <property type="match status" value="1"/>
</dbReference>
<keyword evidence="3" id="KW-1003">Cell membrane</keyword>
<evidence type="ECO:0000256" key="4">
    <source>
        <dbReference type="ARBA" id="ARBA00022692"/>
    </source>
</evidence>
<feature type="transmembrane region" description="Helical" evidence="7">
    <location>
        <begin position="107"/>
        <end position="128"/>
    </location>
</feature>
<keyword evidence="5 7" id="KW-1133">Transmembrane helix</keyword>
<feature type="transmembrane region" description="Helical" evidence="7">
    <location>
        <begin position="185"/>
        <end position="207"/>
    </location>
</feature>
<evidence type="ECO:0000256" key="2">
    <source>
        <dbReference type="ARBA" id="ARBA00022448"/>
    </source>
</evidence>
<feature type="transmembrane region" description="Helical" evidence="7">
    <location>
        <begin position="71"/>
        <end position="95"/>
    </location>
</feature>
<dbReference type="GO" id="GO:0000041">
    <property type="term" value="P:transition metal ion transport"/>
    <property type="evidence" value="ECO:0007669"/>
    <property type="project" value="InterPro"/>
</dbReference>
<keyword evidence="9" id="KW-1185">Reference proteome</keyword>
<gene>
    <name evidence="8" type="ORF">HMPREF9123_1528</name>
</gene>
<evidence type="ECO:0000313" key="8">
    <source>
        <dbReference type="EMBL" id="EGF10647.1"/>
    </source>
</evidence>
<dbReference type="STRING" id="267212.GCA_001063965_01631"/>
<keyword evidence="4 7" id="KW-0812">Transmembrane</keyword>